<dbReference type="InterPro" id="IPR052777">
    <property type="entry name" value="Acetyltransferase_Enz"/>
</dbReference>
<dbReference type="Gene3D" id="3.40.630.30">
    <property type="match status" value="1"/>
</dbReference>
<keyword evidence="3" id="KW-1185">Reference proteome</keyword>
<evidence type="ECO:0000313" key="2">
    <source>
        <dbReference type="EMBL" id="SFU35467.1"/>
    </source>
</evidence>
<dbReference type="GO" id="GO:0016747">
    <property type="term" value="F:acyltransferase activity, transferring groups other than amino-acyl groups"/>
    <property type="evidence" value="ECO:0007669"/>
    <property type="project" value="InterPro"/>
</dbReference>
<sequence length="164" mass="19271">MSTELVLAYDHPEEIRELFNEYTEMLVREDPHFAAFLELQHYDDELNHLEKKYGLPDGRLYLAFVDGTAAGTVGLRKLDENCGELKRLYVKPEFRGRRLGKQLTERIILDAKSIGYTELRLDTLPFLKRAIHMYQELGFVPIERYNDSPMDTSIYLSLDLKQRR</sequence>
<dbReference type="EMBL" id="FPBT01000002">
    <property type="protein sequence ID" value="SFU35467.1"/>
    <property type="molecule type" value="Genomic_DNA"/>
</dbReference>
<reference evidence="2 3" key="1">
    <citation type="submission" date="2016-10" db="EMBL/GenBank/DDBJ databases">
        <authorList>
            <person name="de Groot N.N."/>
        </authorList>
    </citation>
    <scope>NUCLEOTIDE SEQUENCE [LARGE SCALE GENOMIC DNA]</scope>
    <source>
        <strain evidence="2 3">KHGC13</strain>
    </source>
</reference>
<dbReference type="PROSITE" id="PS51186">
    <property type="entry name" value="GNAT"/>
    <property type="match status" value="1"/>
</dbReference>
<evidence type="ECO:0000259" key="1">
    <source>
        <dbReference type="PROSITE" id="PS51186"/>
    </source>
</evidence>
<organism evidence="2 3">
    <name type="scientific">Eubacterium pyruvativorans</name>
    <dbReference type="NCBI Taxonomy" id="155865"/>
    <lineage>
        <taxon>Bacteria</taxon>
        <taxon>Bacillati</taxon>
        <taxon>Bacillota</taxon>
        <taxon>Clostridia</taxon>
        <taxon>Eubacteriales</taxon>
        <taxon>Eubacteriaceae</taxon>
        <taxon>Eubacterium</taxon>
    </lineage>
</organism>
<accession>A0A1I7FH16</accession>
<gene>
    <name evidence="2" type="ORF">SAMN05216508_102132</name>
</gene>
<dbReference type="SUPFAM" id="SSF55729">
    <property type="entry name" value="Acyl-CoA N-acyltransferases (Nat)"/>
    <property type="match status" value="1"/>
</dbReference>
<feature type="domain" description="N-acetyltransferase" evidence="1">
    <location>
        <begin position="13"/>
        <end position="161"/>
    </location>
</feature>
<dbReference type="InterPro" id="IPR000182">
    <property type="entry name" value="GNAT_dom"/>
</dbReference>
<dbReference type="CDD" id="cd04301">
    <property type="entry name" value="NAT_SF"/>
    <property type="match status" value="1"/>
</dbReference>
<name>A0A1I7FH16_9FIRM</name>
<dbReference type="InterPro" id="IPR016181">
    <property type="entry name" value="Acyl_CoA_acyltransferase"/>
</dbReference>
<dbReference type="AlphaFoldDB" id="A0A1I7FH16"/>
<dbReference type="PANTHER" id="PTHR43305">
    <property type="entry name" value="FAMILY N-ACETYLTRANSFERASE, PUTATIVE (AFU_ORTHOLOGUE AFUA_2G01380)-RELATED"/>
    <property type="match status" value="1"/>
</dbReference>
<dbReference type="PANTHER" id="PTHR43305:SF1">
    <property type="entry name" value="FAMILY N-ACETYLTRANSFERASE, PUTATIVE (AFU_ORTHOLOGUE AFUA_2G01380)-RELATED"/>
    <property type="match status" value="1"/>
</dbReference>
<dbReference type="RefSeq" id="WP_090469842.1">
    <property type="nucleotide sequence ID" value="NZ_FOWF01000001.1"/>
</dbReference>
<dbReference type="Pfam" id="PF00583">
    <property type="entry name" value="Acetyltransf_1"/>
    <property type="match status" value="1"/>
</dbReference>
<dbReference type="OrthoDB" id="9797806at2"/>
<evidence type="ECO:0000313" key="3">
    <source>
        <dbReference type="Proteomes" id="UP000198817"/>
    </source>
</evidence>
<keyword evidence="2" id="KW-0808">Transferase</keyword>
<proteinExistence type="predicted"/>
<protein>
    <submittedName>
        <fullName evidence="2">Acetyltransferase (GNAT) family protein</fullName>
    </submittedName>
</protein>
<dbReference type="Proteomes" id="UP000198817">
    <property type="component" value="Unassembled WGS sequence"/>
</dbReference>